<feature type="transmembrane region" description="Helical" evidence="2">
    <location>
        <begin position="27"/>
        <end position="43"/>
    </location>
</feature>
<feature type="transmembrane region" description="Helical" evidence="2">
    <location>
        <begin position="5"/>
        <end position="21"/>
    </location>
</feature>
<proteinExistence type="predicted"/>
<keyword evidence="2" id="KW-0472">Membrane</keyword>
<keyword evidence="4" id="KW-1185">Reference proteome</keyword>
<sequence>MRSLNRILLIVALMAIVWHIYQNGIQLINVGALVVLAASSWLEKWAAKKRKALDAQYRRDCEEAQRKSSERETIDIDGHVEKEDYQ</sequence>
<keyword evidence="2" id="KW-0812">Transmembrane</keyword>
<evidence type="ECO:0000313" key="3">
    <source>
        <dbReference type="EMBL" id="KGF46593.1"/>
    </source>
</evidence>
<dbReference type="Proteomes" id="UP000029628">
    <property type="component" value="Unassembled WGS sequence"/>
</dbReference>
<evidence type="ECO:0000313" key="4">
    <source>
        <dbReference type="Proteomes" id="UP000029628"/>
    </source>
</evidence>
<gene>
    <name evidence="3" type="ORF">HMPREF0872_07710</name>
</gene>
<dbReference type="RefSeq" id="WP_038153056.1">
    <property type="nucleotide sequence ID" value="NZ_JRNT01000033.1"/>
</dbReference>
<comment type="caution">
    <text evidence="3">The sequence shown here is derived from an EMBL/GenBank/DDBJ whole genome shotgun (WGS) entry which is preliminary data.</text>
</comment>
<protein>
    <submittedName>
        <fullName evidence="3">Uncharacterized protein</fullName>
    </submittedName>
</protein>
<keyword evidence="2" id="KW-1133">Transmembrane helix</keyword>
<evidence type="ECO:0000256" key="1">
    <source>
        <dbReference type="SAM" id="MobiDB-lite"/>
    </source>
</evidence>
<name>A0A096AHH7_9FIRM</name>
<evidence type="ECO:0000256" key="2">
    <source>
        <dbReference type="SAM" id="Phobius"/>
    </source>
</evidence>
<accession>A0A096AHH7</accession>
<organism evidence="3 4">
    <name type="scientific">Veillonella montpellierensis DNF00314</name>
    <dbReference type="NCBI Taxonomy" id="1401067"/>
    <lineage>
        <taxon>Bacteria</taxon>
        <taxon>Bacillati</taxon>
        <taxon>Bacillota</taxon>
        <taxon>Negativicutes</taxon>
        <taxon>Veillonellales</taxon>
        <taxon>Veillonellaceae</taxon>
        <taxon>Veillonella</taxon>
    </lineage>
</organism>
<reference evidence="3 4" key="1">
    <citation type="submission" date="2014-07" db="EMBL/GenBank/DDBJ databases">
        <authorList>
            <person name="McCorrison J."/>
            <person name="Sanka R."/>
            <person name="Torralba M."/>
            <person name="Gillis M."/>
            <person name="Haft D.H."/>
            <person name="Methe B."/>
            <person name="Sutton G."/>
            <person name="Nelson K.E."/>
        </authorList>
    </citation>
    <scope>NUCLEOTIDE SEQUENCE [LARGE SCALE GENOMIC DNA]</scope>
    <source>
        <strain evidence="3 4">DNF00314</strain>
    </source>
</reference>
<dbReference type="EMBL" id="JRNT01000033">
    <property type="protein sequence ID" value="KGF46593.1"/>
    <property type="molecule type" value="Genomic_DNA"/>
</dbReference>
<feature type="region of interest" description="Disordered" evidence="1">
    <location>
        <begin position="64"/>
        <end position="86"/>
    </location>
</feature>
<dbReference type="AlphaFoldDB" id="A0A096AHH7"/>